<reference evidence="3" key="1">
    <citation type="submission" date="2020-07" db="EMBL/GenBank/DDBJ databases">
        <title>The High-quality genome of the commercially important snow crab, Chionoecetes opilio.</title>
        <authorList>
            <person name="Jeong J.-H."/>
            <person name="Ryu S."/>
        </authorList>
    </citation>
    <scope>NUCLEOTIDE SEQUENCE</scope>
    <source>
        <strain evidence="3">MADBK_172401_WGS</strain>
        <tissue evidence="3">Digestive gland</tissue>
    </source>
</reference>
<comment type="caution">
    <text evidence="3">The sequence shown here is derived from an EMBL/GenBank/DDBJ whole genome shotgun (WGS) entry which is preliminary data.</text>
</comment>
<gene>
    <name evidence="3" type="ORF">GWK47_018461</name>
</gene>
<name>A0A8J4XV33_CHIOP</name>
<keyword evidence="4" id="KW-1185">Reference proteome</keyword>
<dbReference type="Gene3D" id="2.10.90.10">
    <property type="entry name" value="Cystine-knot cytokines"/>
    <property type="match status" value="1"/>
</dbReference>
<dbReference type="AlphaFoldDB" id="A0A8J4XV33"/>
<dbReference type="Proteomes" id="UP000770661">
    <property type="component" value="Unassembled WGS sequence"/>
</dbReference>
<dbReference type="PROSITE" id="PS50278">
    <property type="entry name" value="PDGF_2"/>
    <property type="match status" value="1"/>
</dbReference>
<sequence>MSAPSNILVVVALLLFAGTCVADEESMLREQRTALAKLQCEPKETWAYIGSHLPVHDDLLNKDYYPHVVTVRRCLEECSFCGDPITGVSDKTCQVDTTGPKRVVVRLFNDDELTRNITLIEHKTCKCM</sequence>
<evidence type="ECO:0000256" key="1">
    <source>
        <dbReference type="SAM" id="SignalP"/>
    </source>
</evidence>
<dbReference type="OrthoDB" id="10578559at2759"/>
<evidence type="ECO:0000259" key="2">
    <source>
        <dbReference type="PROSITE" id="PS50278"/>
    </source>
</evidence>
<feature type="chain" id="PRO_5035313469" description="Platelet-derived growth factor (PDGF) family profile domain-containing protein" evidence="1">
    <location>
        <begin position="23"/>
        <end position="128"/>
    </location>
</feature>
<organism evidence="3 4">
    <name type="scientific">Chionoecetes opilio</name>
    <name type="common">Atlantic snow crab</name>
    <name type="synonym">Cancer opilio</name>
    <dbReference type="NCBI Taxonomy" id="41210"/>
    <lineage>
        <taxon>Eukaryota</taxon>
        <taxon>Metazoa</taxon>
        <taxon>Ecdysozoa</taxon>
        <taxon>Arthropoda</taxon>
        <taxon>Crustacea</taxon>
        <taxon>Multicrustacea</taxon>
        <taxon>Malacostraca</taxon>
        <taxon>Eumalacostraca</taxon>
        <taxon>Eucarida</taxon>
        <taxon>Decapoda</taxon>
        <taxon>Pleocyemata</taxon>
        <taxon>Brachyura</taxon>
        <taxon>Eubrachyura</taxon>
        <taxon>Majoidea</taxon>
        <taxon>Majidae</taxon>
        <taxon>Chionoecetes</taxon>
    </lineage>
</organism>
<dbReference type="InterPro" id="IPR029034">
    <property type="entry name" value="Cystine-knot_cytokine"/>
</dbReference>
<dbReference type="EMBL" id="JACEEZ010022415">
    <property type="protein sequence ID" value="KAG0712436.1"/>
    <property type="molecule type" value="Genomic_DNA"/>
</dbReference>
<evidence type="ECO:0000313" key="3">
    <source>
        <dbReference type="EMBL" id="KAG0712436.1"/>
    </source>
</evidence>
<dbReference type="GO" id="GO:0016020">
    <property type="term" value="C:membrane"/>
    <property type="evidence" value="ECO:0007669"/>
    <property type="project" value="InterPro"/>
</dbReference>
<proteinExistence type="predicted"/>
<protein>
    <recommendedName>
        <fullName evidence="2">Platelet-derived growth factor (PDGF) family profile domain-containing protein</fullName>
    </recommendedName>
</protein>
<evidence type="ECO:0000313" key="4">
    <source>
        <dbReference type="Proteomes" id="UP000770661"/>
    </source>
</evidence>
<dbReference type="SUPFAM" id="SSF57501">
    <property type="entry name" value="Cystine-knot cytokines"/>
    <property type="match status" value="1"/>
</dbReference>
<keyword evidence="1" id="KW-0732">Signal</keyword>
<dbReference type="GO" id="GO:0008083">
    <property type="term" value="F:growth factor activity"/>
    <property type="evidence" value="ECO:0007669"/>
    <property type="project" value="InterPro"/>
</dbReference>
<accession>A0A8J4XV33</accession>
<dbReference type="InterPro" id="IPR000072">
    <property type="entry name" value="PDGF/VEGF_dom"/>
</dbReference>
<feature type="signal peptide" evidence="1">
    <location>
        <begin position="1"/>
        <end position="22"/>
    </location>
</feature>
<feature type="domain" description="Platelet-derived growth factor (PDGF) family profile" evidence="2">
    <location>
        <begin position="26"/>
        <end position="128"/>
    </location>
</feature>